<name>A0A2U2RKJ2_9MICO</name>
<protein>
    <recommendedName>
        <fullName evidence="3">DNA-directed RNA polymerase subunit beta</fullName>
    </recommendedName>
</protein>
<reference evidence="1 2" key="1">
    <citation type="submission" date="2018-05" db="EMBL/GenBank/DDBJ databases">
        <title>Brachybacterium sp. M1HQ-2T, whole genome shotgun sequence.</title>
        <authorList>
            <person name="Tuo L."/>
        </authorList>
    </citation>
    <scope>NUCLEOTIDE SEQUENCE [LARGE SCALE GENOMIC DNA]</scope>
    <source>
        <strain evidence="1 2">M1HQ-2</strain>
    </source>
</reference>
<dbReference type="EMBL" id="QFKX01000002">
    <property type="protein sequence ID" value="PWH06388.1"/>
    <property type="molecule type" value="Genomic_DNA"/>
</dbReference>
<comment type="caution">
    <text evidence="1">The sequence shown here is derived from an EMBL/GenBank/DDBJ whole genome shotgun (WGS) entry which is preliminary data.</text>
</comment>
<evidence type="ECO:0000313" key="1">
    <source>
        <dbReference type="EMBL" id="PWH06388.1"/>
    </source>
</evidence>
<keyword evidence="2" id="KW-1185">Reference proteome</keyword>
<organism evidence="1 2">
    <name type="scientific">Brachybacterium endophyticum</name>
    <dbReference type="NCBI Taxonomy" id="2182385"/>
    <lineage>
        <taxon>Bacteria</taxon>
        <taxon>Bacillati</taxon>
        <taxon>Actinomycetota</taxon>
        <taxon>Actinomycetes</taxon>
        <taxon>Micrococcales</taxon>
        <taxon>Dermabacteraceae</taxon>
        <taxon>Brachybacterium</taxon>
    </lineage>
</organism>
<dbReference type="Proteomes" id="UP000245590">
    <property type="component" value="Unassembled WGS sequence"/>
</dbReference>
<evidence type="ECO:0000313" key="2">
    <source>
        <dbReference type="Proteomes" id="UP000245590"/>
    </source>
</evidence>
<sequence length="210" mass="22686">MPSDPTPRFRRPAPLFPARAEEIPGAPDPQLATELGHESARALLNGVYGSTDPQVVERVLHLVESEGLDDLATLWSGSPATTLPGALWRLYVLHTWVRRNGEDVSRRFREGTHTVPGLRYLAGVAEPPDIEQVRTTMDEILRGAFTGDLPIALGRAGAVAVLCAHGTAHLADRESTHEQQQAMTRQASRLLSTGEELTAAARMAEAGTLS</sequence>
<dbReference type="OrthoDB" id="5188280at2"/>
<proteinExistence type="predicted"/>
<dbReference type="AlphaFoldDB" id="A0A2U2RKJ2"/>
<evidence type="ECO:0008006" key="3">
    <source>
        <dbReference type="Google" id="ProtNLM"/>
    </source>
</evidence>
<accession>A0A2U2RKJ2</accession>
<gene>
    <name evidence="1" type="ORF">DEO23_05280</name>
</gene>
<dbReference type="RefSeq" id="WP_109274981.1">
    <property type="nucleotide sequence ID" value="NZ_QFKX01000002.1"/>
</dbReference>